<feature type="compositionally biased region" description="Basic and acidic residues" evidence="1">
    <location>
        <begin position="49"/>
        <end position="59"/>
    </location>
</feature>
<dbReference type="AlphaFoldDB" id="A0A4R0R254"/>
<feature type="region of interest" description="Disordered" evidence="1">
    <location>
        <begin position="542"/>
        <end position="572"/>
    </location>
</feature>
<feature type="compositionally biased region" description="Polar residues" evidence="1">
    <location>
        <begin position="1"/>
        <end position="14"/>
    </location>
</feature>
<reference evidence="2 3" key="1">
    <citation type="submission" date="2018-11" db="EMBL/GenBank/DDBJ databases">
        <title>Genome assembly of Steccherinum ochraceum LE-BIN_3174, the white-rot fungus of the Steccherinaceae family (The Residual Polyporoid clade, Polyporales, Basidiomycota).</title>
        <authorList>
            <person name="Fedorova T.V."/>
            <person name="Glazunova O.A."/>
            <person name="Landesman E.O."/>
            <person name="Moiseenko K.V."/>
            <person name="Psurtseva N.V."/>
            <person name="Savinova O.S."/>
            <person name="Shakhova N.V."/>
            <person name="Tyazhelova T.V."/>
            <person name="Vasina D.V."/>
        </authorList>
    </citation>
    <scope>NUCLEOTIDE SEQUENCE [LARGE SCALE GENOMIC DNA]</scope>
    <source>
        <strain evidence="2 3">LE-BIN_3174</strain>
    </source>
</reference>
<protein>
    <submittedName>
        <fullName evidence="2">Uncharacterized protein</fullName>
    </submittedName>
</protein>
<dbReference type="EMBL" id="RWJN01000506">
    <property type="protein sequence ID" value="TCD61091.1"/>
    <property type="molecule type" value="Genomic_DNA"/>
</dbReference>
<keyword evidence="3" id="KW-1185">Reference proteome</keyword>
<proteinExistence type="predicted"/>
<accession>A0A4R0R254</accession>
<name>A0A4R0R254_9APHY</name>
<feature type="compositionally biased region" description="Low complexity" evidence="1">
    <location>
        <begin position="255"/>
        <end position="280"/>
    </location>
</feature>
<evidence type="ECO:0000313" key="3">
    <source>
        <dbReference type="Proteomes" id="UP000292702"/>
    </source>
</evidence>
<dbReference type="Proteomes" id="UP000292702">
    <property type="component" value="Unassembled WGS sequence"/>
</dbReference>
<feature type="compositionally biased region" description="Acidic residues" evidence="1">
    <location>
        <begin position="148"/>
        <end position="158"/>
    </location>
</feature>
<feature type="compositionally biased region" description="Basic and acidic residues" evidence="1">
    <location>
        <begin position="222"/>
        <end position="233"/>
    </location>
</feature>
<comment type="caution">
    <text evidence="2">The sequence shown here is derived from an EMBL/GenBank/DDBJ whole genome shotgun (WGS) entry which is preliminary data.</text>
</comment>
<evidence type="ECO:0000313" key="2">
    <source>
        <dbReference type="EMBL" id="TCD61091.1"/>
    </source>
</evidence>
<sequence length="572" mass="62480">MSENISPVQSSSYTAMERYDGFDDQDGTYVLPLLPFPQQLGSFARYDDWENWSPKRSDSGDTTAIQTPLQDITNREDNMPGPSASQQPLQSPPLQDEFSGQNEDEVEGQSSGLQITLAQLNQIDDEAEGNHSGSTDSFSPRGGFTTDWFDEEDEDVFDGPDFGRTGGVEQDSSALESAAAGNLISNDRDEDEDECRSNLTSSDSEDDDDDSSSAYSSDSENDEPHRNGLHFDGELATGPHRRASTPSLLTAGDMSTQSSSSSSSSTVNDTSTQLSPPSLSSERRVTRSRGRAQSHPAEGLLEVSGSIATSSRKRKAEDLATAEEDAEASAPILDDSQAELEKRFKTACKANNIPPPLPPNEAEFKKARTAGYKHTISGVCCIGASVEGQGKNMTMKTEGCGAIGLESQLAAIIHLMLYHGHSIQRGKPCPWPGCEMTFGHRSDSKPFRHIVRHLCKMFCPVCPAELQVEFATEQSLDGHLWKSHKDVLESNTFLGLLNTDQIEARKKLNSKQRVEGWKLMNGDVVWAPVPTEKKIKEIIQHTAISDAEQSSKPEVGVGSDEEERPTKKLRKD</sequence>
<feature type="region of interest" description="Disordered" evidence="1">
    <location>
        <begin position="49"/>
        <end position="329"/>
    </location>
</feature>
<feature type="compositionally biased region" description="Low complexity" evidence="1">
    <location>
        <begin position="82"/>
        <end position="95"/>
    </location>
</feature>
<evidence type="ECO:0000256" key="1">
    <source>
        <dbReference type="SAM" id="MobiDB-lite"/>
    </source>
</evidence>
<organism evidence="2 3">
    <name type="scientific">Steccherinum ochraceum</name>
    <dbReference type="NCBI Taxonomy" id="92696"/>
    <lineage>
        <taxon>Eukaryota</taxon>
        <taxon>Fungi</taxon>
        <taxon>Dikarya</taxon>
        <taxon>Basidiomycota</taxon>
        <taxon>Agaricomycotina</taxon>
        <taxon>Agaricomycetes</taxon>
        <taxon>Polyporales</taxon>
        <taxon>Steccherinaceae</taxon>
        <taxon>Steccherinum</taxon>
    </lineage>
</organism>
<gene>
    <name evidence="2" type="ORF">EIP91_009043</name>
</gene>
<feature type="compositionally biased region" description="Polar residues" evidence="1">
    <location>
        <begin position="108"/>
        <end position="122"/>
    </location>
</feature>
<feature type="compositionally biased region" description="Polar residues" evidence="1">
    <location>
        <begin position="60"/>
        <end position="72"/>
    </location>
</feature>
<feature type="region of interest" description="Disordered" evidence="1">
    <location>
        <begin position="1"/>
        <end position="30"/>
    </location>
</feature>